<reference evidence="8" key="1">
    <citation type="submission" date="2018-11" db="EMBL/GenBank/DDBJ databases">
        <authorList>
            <person name="Alioto T."/>
            <person name="Alioto T."/>
        </authorList>
    </citation>
    <scope>NUCLEOTIDE SEQUENCE</scope>
</reference>
<evidence type="ECO:0000313" key="9">
    <source>
        <dbReference type="Proteomes" id="UP000596742"/>
    </source>
</evidence>
<evidence type="ECO:0000256" key="5">
    <source>
        <dbReference type="ARBA" id="ARBA00023180"/>
    </source>
</evidence>
<keyword evidence="9" id="KW-1185">Reference proteome</keyword>
<proteinExistence type="predicted"/>
<dbReference type="PANTHER" id="PTHR31021">
    <property type="entry name" value="ADENOMATOSIS POLYPOSIS COLI DOWN-REGULATED 1"/>
    <property type="match status" value="1"/>
</dbReference>
<dbReference type="SMART" id="SM01352">
    <property type="entry name" value="APCDDC"/>
    <property type="match status" value="2"/>
</dbReference>
<evidence type="ECO:0000256" key="2">
    <source>
        <dbReference type="ARBA" id="ARBA00022692"/>
    </source>
</evidence>
<dbReference type="InterPro" id="IPR042425">
    <property type="entry name" value="APCDD1"/>
</dbReference>
<dbReference type="EMBL" id="UYJE01004043">
    <property type="protein sequence ID" value="VDI24452.1"/>
    <property type="molecule type" value="Genomic_DNA"/>
</dbReference>
<feature type="domain" description="APCDD1" evidence="7">
    <location>
        <begin position="30"/>
        <end position="271"/>
    </location>
</feature>
<accession>A0A8B6DSF2</accession>
<name>A0A8B6DSF2_MYTGA</name>
<protein>
    <recommendedName>
        <fullName evidence="7">APCDD1 domain-containing protein</fullName>
    </recommendedName>
</protein>
<feature type="chain" id="PRO_5032737158" description="APCDD1 domain-containing protein" evidence="6">
    <location>
        <begin position="18"/>
        <end position="466"/>
    </location>
</feature>
<comment type="caution">
    <text evidence="8">The sequence shown here is derived from an EMBL/GenBank/DDBJ whole genome shotgun (WGS) entry which is preliminary data.</text>
</comment>
<feature type="domain" description="APCDD1" evidence="7">
    <location>
        <begin position="272"/>
        <end position="465"/>
    </location>
</feature>
<dbReference type="GO" id="GO:0030178">
    <property type="term" value="P:negative regulation of Wnt signaling pathway"/>
    <property type="evidence" value="ECO:0007669"/>
    <property type="project" value="InterPro"/>
</dbReference>
<evidence type="ECO:0000259" key="7">
    <source>
        <dbReference type="SMART" id="SM01352"/>
    </source>
</evidence>
<sequence>MWRNFLSSLFLAYSVAGTFDKFPSKDTKIKCPATNEETERLHPPKFRGIWTSSRCEIRPGPEFLVRKYIFRRKKFKLHQFYYFDAQCTRPKYGITAEGSIKVQQMSWVVRGGAESVYRLYNVTINPYNKHFARKLSKRIKMYCKSLHGITVKRYRKYKIFNFPRKFQKSKDFDCTGLLSLSFHELQLLKVELKKTTNFNKHNSYLNDNTISRYQKPTRLLYLGNIHTDIKQRSTYRPYSYQTPLKKGNTRDCKICRKIKKSNEFKPPRLDKNRNQKRTFIDGYWSSKGCETRSYGQFLKRSLLFHANGVSWEGIYNFYRDPDCNHGSLSVHVSGGYLKERESRIIAGASDYKFNLTQMSVIPRDYFTTDTLNHARNNSCGIIGTWEIDSAQSVVRTKGCDILGLHVPTTEFEIIKLEQRQVDDVLLVGERPTDGKSLSGPSTRPTSFQPPLVRCMIERNNNELPDF</sequence>
<evidence type="ECO:0000256" key="3">
    <source>
        <dbReference type="ARBA" id="ARBA00022729"/>
    </source>
</evidence>
<gene>
    <name evidence="8" type="ORF">MGAL_10B022689</name>
</gene>
<keyword evidence="2" id="KW-0812">Transmembrane</keyword>
<comment type="subcellular location">
    <subcellularLocation>
        <location evidence="1">Membrane</location>
        <topology evidence="1">Single-pass membrane protein</topology>
    </subcellularLocation>
</comment>
<dbReference type="Proteomes" id="UP000596742">
    <property type="component" value="Unassembled WGS sequence"/>
</dbReference>
<dbReference type="Pfam" id="PF14921">
    <property type="entry name" value="APCDDC"/>
    <property type="match status" value="2"/>
</dbReference>
<dbReference type="GO" id="GO:0017147">
    <property type="term" value="F:Wnt-protein binding"/>
    <property type="evidence" value="ECO:0007669"/>
    <property type="project" value="InterPro"/>
</dbReference>
<keyword evidence="4" id="KW-0472">Membrane</keyword>
<organism evidence="8 9">
    <name type="scientific">Mytilus galloprovincialis</name>
    <name type="common">Mediterranean mussel</name>
    <dbReference type="NCBI Taxonomy" id="29158"/>
    <lineage>
        <taxon>Eukaryota</taxon>
        <taxon>Metazoa</taxon>
        <taxon>Spiralia</taxon>
        <taxon>Lophotrochozoa</taxon>
        <taxon>Mollusca</taxon>
        <taxon>Bivalvia</taxon>
        <taxon>Autobranchia</taxon>
        <taxon>Pteriomorphia</taxon>
        <taxon>Mytilida</taxon>
        <taxon>Mytiloidea</taxon>
        <taxon>Mytilidae</taxon>
        <taxon>Mytilinae</taxon>
        <taxon>Mytilus</taxon>
    </lineage>
</organism>
<evidence type="ECO:0000256" key="6">
    <source>
        <dbReference type="SAM" id="SignalP"/>
    </source>
</evidence>
<dbReference type="OrthoDB" id="5985602at2759"/>
<feature type="signal peptide" evidence="6">
    <location>
        <begin position="1"/>
        <end position="17"/>
    </location>
</feature>
<dbReference type="InterPro" id="IPR029405">
    <property type="entry name" value="APCDD1_dom"/>
</dbReference>
<keyword evidence="5" id="KW-0325">Glycoprotein</keyword>
<keyword evidence="3 6" id="KW-0732">Signal</keyword>
<evidence type="ECO:0000256" key="4">
    <source>
        <dbReference type="ARBA" id="ARBA00023136"/>
    </source>
</evidence>
<evidence type="ECO:0000313" key="8">
    <source>
        <dbReference type="EMBL" id="VDI24452.1"/>
    </source>
</evidence>
<dbReference type="AlphaFoldDB" id="A0A8B6DSF2"/>
<dbReference type="PANTHER" id="PTHR31021:SF1">
    <property type="entry name" value="CHROMOSOME UNDETERMINED SCAFFOLD_56, WHOLE GENOME SHOTGUN SEQUENCE"/>
    <property type="match status" value="1"/>
</dbReference>
<dbReference type="GO" id="GO:0005886">
    <property type="term" value="C:plasma membrane"/>
    <property type="evidence" value="ECO:0007669"/>
    <property type="project" value="InterPro"/>
</dbReference>
<evidence type="ECO:0000256" key="1">
    <source>
        <dbReference type="ARBA" id="ARBA00004167"/>
    </source>
</evidence>